<dbReference type="InterPro" id="IPR001387">
    <property type="entry name" value="Cro/C1-type_HTH"/>
</dbReference>
<reference evidence="3 4" key="1">
    <citation type="submission" date="2022-06" db="EMBL/GenBank/DDBJ databases">
        <title>Isolation of gut microbiota from human fecal samples.</title>
        <authorList>
            <person name="Pamer E.G."/>
            <person name="Barat B."/>
            <person name="Waligurski E."/>
            <person name="Medina S."/>
            <person name="Paddock L."/>
            <person name="Mostad J."/>
        </authorList>
    </citation>
    <scope>NUCLEOTIDE SEQUENCE [LARGE SCALE GENOMIC DNA]</scope>
    <source>
        <strain evidence="3 4">DFI.6.1</strain>
    </source>
</reference>
<dbReference type="SMART" id="SM00530">
    <property type="entry name" value="HTH_XRE"/>
    <property type="match status" value="1"/>
</dbReference>
<feature type="domain" description="HTH cro/C1-type" evidence="2">
    <location>
        <begin position="10"/>
        <end position="64"/>
    </location>
</feature>
<organism evidence="3 4">
    <name type="scientific">Massilicoli timonensis</name>
    <dbReference type="NCBI Taxonomy" id="2015901"/>
    <lineage>
        <taxon>Bacteria</taxon>
        <taxon>Bacillati</taxon>
        <taxon>Bacillota</taxon>
        <taxon>Erysipelotrichia</taxon>
        <taxon>Erysipelotrichales</taxon>
        <taxon>Erysipelotrichaceae</taxon>
        <taxon>Massilicoli</taxon>
    </lineage>
</organism>
<dbReference type="PANTHER" id="PTHR46558">
    <property type="entry name" value="TRACRIPTIONAL REGULATORY PROTEIN-RELATED-RELATED"/>
    <property type="match status" value="1"/>
</dbReference>
<dbReference type="SUPFAM" id="SSF47413">
    <property type="entry name" value="lambda repressor-like DNA-binding domains"/>
    <property type="match status" value="1"/>
</dbReference>
<protein>
    <submittedName>
        <fullName evidence="3">Helix-turn-helix domain-containing protein</fullName>
    </submittedName>
</protein>
<evidence type="ECO:0000313" key="3">
    <source>
        <dbReference type="EMBL" id="MCQ5120740.1"/>
    </source>
</evidence>
<comment type="caution">
    <text evidence="3">The sequence shown here is derived from an EMBL/GenBank/DDBJ whole genome shotgun (WGS) entry which is preliminary data.</text>
</comment>
<dbReference type="RefSeq" id="WP_256197224.1">
    <property type="nucleotide sequence ID" value="NZ_JANGCH010000001.1"/>
</dbReference>
<evidence type="ECO:0000256" key="1">
    <source>
        <dbReference type="ARBA" id="ARBA00023125"/>
    </source>
</evidence>
<sequence>MANKEFSKAIKRIRSNNKFTMQEIAGQLGVTKGAVSMWENKGVVPRDDILLKISKLYSISIDDLLGNRVEDEIETVNKKLSYIQRGLEQLDDQQIQKAEKMLKVVFDDIFNDDEGEDDDL</sequence>
<gene>
    <name evidence="3" type="ORF">NE663_00505</name>
</gene>
<evidence type="ECO:0000313" key="4">
    <source>
        <dbReference type="Proteomes" id="UP001524435"/>
    </source>
</evidence>
<accession>A0ABT1SHR0</accession>
<keyword evidence="1" id="KW-0238">DNA-binding</keyword>
<dbReference type="PANTHER" id="PTHR46558:SF11">
    <property type="entry name" value="HTH-TYPE TRANSCRIPTIONAL REGULATOR XRE"/>
    <property type="match status" value="1"/>
</dbReference>
<keyword evidence="4" id="KW-1185">Reference proteome</keyword>
<dbReference type="Gene3D" id="1.10.260.40">
    <property type="entry name" value="lambda repressor-like DNA-binding domains"/>
    <property type="match status" value="1"/>
</dbReference>
<dbReference type="InterPro" id="IPR010982">
    <property type="entry name" value="Lambda_DNA-bd_dom_sf"/>
</dbReference>
<name>A0ABT1SHR0_9FIRM</name>
<dbReference type="Pfam" id="PF01381">
    <property type="entry name" value="HTH_3"/>
    <property type="match status" value="1"/>
</dbReference>
<proteinExistence type="predicted"/>
<evidence type="ECO:0000259" key="2">
    <source>
        <dbReference type="PROSITE" id="PS50943"/>
    </source>
</evidence>
<dbReference type="EMBL" id="JANGCH010000001">
    <property type="protein sequence ID" value="MCQ5120740.1"/>
    <property type="molecule type" value="Genomic_DNA"/>
</dbReference>
<dbReference type="PROSITE" id="PS50943">
    <property type="entry name" value="HTH_CROC1"/>
    <property type="match status" value="1"/>
</dbReference>
<dbReference type="CDD" id="cd00093">
    <property type="entry name" value="HTH_XRE"/>
    <property type="match status" value="1"/>
</dbReference>
<dbReference type="Proteomes" id="UP001524435">
    <property type="component" value="Unassembled WGS sequence"/>
</dbReference>